<sequence>MTALLTFVAVISALLSMFSVLFVFIQDLPTTVFILKRAIKLTFSEKEQEKSIMETTDFLNEYFKKTASKVVSSSDRELIKELDLSKVDVTEFKIKMKEAISNKETRFISEDIVKKMTTNYKSFNFVNLIVNDTRSMANDKAILFKKYTDLVKDNKMTKEEYMKKVWGLKGQSRKQAKARILQIERNIKNDKKNNVLPFAKNFVKEKWQNVAKEMYLISSKTELA</sequence>
<name>A0AAW8ZYL8_LIMRT</name>
<dbReference type="EMBL" id="JAOTNP010000002">
    <property type="protein sequence ID" value="MDV8945902.1"/>
    <property type="molecule type" value="Genomic_DNA"/>
</dbReference>
<accession>A0AAW8ZYL8</accession>
<proteinExistence type="predicted"/>
<organism evidence="1 2">
    <name type="scientific">Limosilactobacillus reuteri</name>
    <name type="common">Lactobacillus reuteri</name>
    <dbReference type="NCBI Taxonomy" id="1598"/>
    <lineage>
        <taxon>Bacteria</taxon>
        <taxon>Bacillati</taxon>
        <taxon>Bacillota</taxon>
        <taxon>Bacilli</taxon>
        <taxon>Lactobacillales</taxon>
        <taxon>Lactobacillaceae</taxon>
        <taxon>Limosilactobacillus</taxon>
    </lineage>
</organism>
<protein>
    <submittedName>
        <fullName evidence="1">Uncharacterized protein</fullName>
    </submittedName>
</protein>
<comment type="caution">
    <text evidence="1">The sequence shown here is derived from an EMBL/GenBank/DDBJ whole genome shotgun (WGS) entry which is preliminary data.</text>
</comment>
<dbReference type="RefSeq" id="WP_317848820.1">
    <property type="nucleotide sequence ID" value="NZ_JAOTNP010000002.1"/>
</dbReference>
<evidence type="ECO:0000313" key="2">
    <source>
        <dbReference type="Proteomes" id="UP001286376"/>
    </source>
</evidence>
<gene>
    <name evidence="1" type="ORF">NX099_00565</name>
</gene>
<evidence type="ECO:0000313" key="1">
    <source>
        <dbReference type="EMBL" id="MDV8945902.1"/>
    </source>
</evidence>
<reference evidence="1 2" key="1">
    <citation type="journal article" date="2022" name="Front. Cell. Infect. Microbiol.">
        <title>The probiotic and immunomodulation effects of Limosilactobacillus reuteri RGW1 isolated from calf feces.</title>
        <authorList>
            <person name="Huang K."/>
            <person name="Shi W."/>
            <person name="Yang B."/>
            <person name="Wang J."/>
        </authorList>
    </citation>
    <scope>NUCLEOTIDE SEQUENCE [LARGE SCALE GENOMIC DNA]</scope>
    <source>
        <strain evidence="1 2">RGW1</strain>
    </source>
</reference>
<dbReference type="Proteomes" id="UP001286376">
    <property type="component" value="Unassembled WGS sequence"/>
</dbReference>
<dbReference type="AlphaFoldDB" id="A0AAW8ZYL8"/>